<dbReference type="AlphaFoldDB" id="A0A6B3N5I7"/>
<organism evidence="1">
    <name type="scientific">Symploca sp. SIO1C4</name>
    <dbReference type="NCBI Taxonomy" id="2607765"/>
    <lineage>
        <taxon>Bacteria</taxon>
        <taxon>Bacillati</taxon>
        <taxon>Cyanobacteriota</taxon>
        <taxon>Cyanophyceae</taxon>
        <taxon>Coleofasciculales</taxon>
        <taxon>Coleofasciculaceae</taxon>
        <taxon>Symploca</taxon>
    </lineage>
</organism>
<sequence length="163" mass="18225">MDSVRMEIGNKSNWVRLLAMVIVAVTMLLGMPQNAKAAANPPKVIETRIGPNQCVAIPGVTKVRVRSLDPSQKEIDYKVYWNGNKLATYEYCYFYGGGDEFKLEPGEIQTHDPSFPGGRRVEITNLNKVMPDYSDVLVVEDLTTFAPGGSTRKIRDDESVRQQ</sequence>
<protein>
    <submittedName>
        <fullName evidence="1">Uncharacterized protein</fullName>
    </submittedName>
</protein>
<name>A0A6B3N5I7_9CYAN</name>
<evidence type="ECO:0000313" key="1">
    <source>
        <dbReference type="EMBL" id="NER26830.1"/>
    </source>
</evidence>
<reference evidence="1" key="1">
    <citation type="submission" date="2019-11" db="EMBL/GenBank/DDBJ databases">
        <title>Genomic insights into an expanded diversity of filamentous marine cyanobacteria reveals the extraordinary biosynthetic potential of Moorea and Okeania.</title>
        <authorList>
            <person name="Ferreira Leao T."/>
            <person name="Wang M."/>
            <person name="Moss N."/>
            <person name="Da Silva R."/>
            <person name="Sanders J."/>
            <person name="Nurk S."/>
            <person name="Gurevich A."/>
            <person name="Humphrey G."/>
            <person name="Reher R."/>
            <person name="Zhu Q."/>
            <person name="Belda-Ferre P."/>
            <person name="Glukhov E."/>
            <person name="Rex R."/>
            <person name="Dorrestein P.C."/>
            <person name="Knight R."/>
            <person name="Pevzner P."/>
            <person name="Gerwick W.H."/>
            <person name="Gerwick L."/>
        </authorList>
    </citation>
    <scope>NUCLEOTIDE SEQUENCE</scope>
    <source>
        <strain evidence="1">SIO1C4</strain>
    </source>
</reference>
<accession>A0A6B3N5I7</accession>
<dbReference type="EMBL" id="JAAHFQ010000052">
    <property type="protein sequence ID" value="NER26830.1"/>
    <property type="molecule type" value="Genomic_DNA"/>
</dbReference>
<proteinExistence type="predicted"/>
<comment type="caution">
    <text evidence="1">The sequence shown here is derived from an EMBL/GenBank/DDBJ whole genome shotgun (WGS) entry which is preliminary data.</text>
</comment>
<gene>
    <name evidence="1" type="ORF">F6J89_04165</name>
</gene>